<keyword evidence="2" id="KW-1185">Reference proteome</keyword>
<protein>
    <submittedName>
        <fullName evidence="1">Secretory subunit</fullName>
    </submittedName>
</protein>
<accession>A0ACC1HAH2</accession>
<name>A0ACC1HAH2_9FUNG</name>
<reference evidence="1" key="1">
    <citation type="submission" date="2022-06" db="EMBL/GenBank/DDBJ databases">
        <title>Phylogenomic reconstructions and comparative analyses of Kickxellomycotina fungi.</title>
        <authorList>
            <person name="Reynolds N.K."/>
            <person name="Stajich J.E."/>
            <person name="Barry K."/>
            <person name="Grigoriev I.V."/>
            <person name="Crous P."/>
            <person name="Smith M.E."/>
        </authorList>
    </citation>
    <scope>NUCLEOTIDE SEQUENCE</scope>
    <source>
        <strain evidence="1">RSA 2271</strain>
    </source>
</reference>
<evidence type="ECO:0000313" key="2">
    <source>
        <dbReference type="Proteomes" id="UP001145114"/>
    </source>
</evidence>
<organism evidence="1 2">
    <name type="scientific">Spiromyces aspiralis</name>
    <dbReference type="NCBI Taxonomy" id="68401"/>
    <lineage>
        <taxon>Eukaryota</taxon>
        <taxon>Fungi</taxon>
        <taxon>Fungi incertae sedis</taxon>
        <taxon>Zoopagomycota</taxon>
        <taxon>Kickxellomycotina</taxon>
        <taxon>Kickxellomycetes</taxon>
        <taxon>Kickxellales</taxon>
        <taxon>Kickxellaceae</taxon>
        <taxon>Spiromyces</taxon>
    </lineage>
</organism>
<comment type="caution">
    <text evidence="1">The sequence shown here is derived from an EMBL/GenBank/DDBJ whole genome shotgun (WGS) entry which is preliminary data.</text>
</comment>
<feature type="non-terminal residue" evidence="1">
    <location>
        <position position="207"/>
    </location>
</feature>
<evidence type="ECO:0000313" key="1">
    <source>
        <dbReference type="EMBL" id="KAJ1673535.1"/>
    </source>
</evidence>
<dbReference type="EMBL" id="JAMZIH010006830">
    <property type="protein sequence ID" value="KAJ1673535.1"/>
    <property type="molecule type" value="Genomic_DNA"/>
</dbReference>
<proteinExistence type="predicted"/>
<gene>
    <name evidence="1" type="primary">SEC63_2</name>
    <name evidence="1" type="ORF">EV182_005043</name>
</gene>
<sequence length="207" mass="23382">MARYTYDESGVTFYYFALTIVGLITVPATLAFFVAKGESEAPQKPKTLKLRQKKAVAKSKGPQIKAGLVVLGWIIIALLAYQVKITPVQNTQTWDPYEILGIDPVWLTDDVARENYEKYGHPDGLQTTTMGIALPKWLVEAHASPFVLGVYGLVFGFVLPFYVGRWWYRSSRFTKDSILNPTMSTFFKNIRENISQRNLVEIITAAH</sequence>
<dbReference type="Proteomes" id="UP001145114">
    <property type="component" value="Unassembled WGS sequence"/>
</dbReference>